<comment type="function">
    <text evidence="10">Uptake of alpha-ketoglutarate across the boundary membrane with the concomitant import of a cation (symport system).</text>
</comment>
<feature type="transmembrane region" description="Helical" evidence="12">
    <location>
        <begin position="312"/>
        <end position="331"/>
    </location>
</feature>
<keyword evidence="15" id="KW-1185">Reference proteome</keyword>
<gene>
    <name evidence="14" type="primary">kgtP</name>
    <name evidence="14" type="ORF">BN2476_680112</name>
</gene>
<dbReference type="PROSITE" id="PS00217">
    <property type="entry name" value="SUGAR_TRANSPORT_2"/>
    <property type="match status" value="1"/>
</dbReference>
<feature type="transmembrane region" description="Helical" evidence="12">
    <location>
        <begin position="337"/>
        <end position="360"/>
    </location>
</feature>
<dbReference type="InterPro" id="IPR011701">
    <property type="entry name" value="MFS"/>
</dbReference>
<evidence type="ECO:0000256" key="10">
    <source>
        <dbReference type="ARBA" id="ARBA00058957"/>
    </source>
</evidence>
<dbReference type="Gene3D" id="1.20.1250.20">
    <property type="entry name" value="MFS general substrate transporter like domains"/>
    <property type="match status" value="2"/>
</dbReference>
<dbReference type="SUPFAM" id="SSF103473">
    <property type="entry name" value="MFS general substrate transporter"/>
    <property type="match status" value="1"/>
</dbReference>
<comment type="subcellular location">
    <subcellularLocation>
        <location evidence="1">Cell inner membrane</location>
        <topology evidence="1">Multi-pass membrane protein</topology>
    </subcellularLocation>
</comment>
<evidence type="ECO:0000256" key="5">
    <source>
        <dbReference type="ARBA" id="ARBA00022519"/>
    </source>
</evidence>
<evidence type="ECO:0000313" key="15">
    <source>
        <dbReference type="Proteomes" id="UP000195569"/>
    </source>
</evidence>
<evidence type="ECO:0000256" key="1">
    <source>
        <dbReference type="ARBA" id="ARBA00004429"/>
    </source>
</evidence>
<evidence type="ECO:0000256" key="4">
    <source>
        <dbReference type="ARBA" id="ARBA00022475"/>
    </source>
</evidence>
<keyword evidence="4" id="KW-1003">Cell membrane</keyword>
<dbReference type="GO" id="GO:0015293">
    <property type="term" value="F:symporter activity"/>
    <property type="evidence" value="ECO:0007669"/>
    <property type="project" value="UniProtKB-KW"/>
</dbReference>
<dbReference type="AlphaFoldDB" id="A0A1N7SR27"/>
<dbReference type="InterPro" id="IPR020846">
    <property type="entry name" value="MFS_dom"/>
</dbReference>
<comment type="similarity">
    <text evidence="2">Belongs to the major facilitator superfamily. Metabolite:H+ Symporter (MHS) family (TC 2.A.1.6) family.</text>
</comment>
<reference evidence="14" key="1">
    <citation type="submission" date="2016-12" db="EMBL/GenBank/DDBJ databases">
        <authorList>
            <person name="Moulin L."/>
        </authorList>
    </citation>
    <scope>NUCLEOTIDE SEQUENCE [LARGE SCALE GENOMIC DNA]</scope>
    <source>
        <strain evidence="14">STM 7183</strain>
    </source>
</reference>
<keyword evidence="9 12" id="KW-0472">Membrane</keyword>
<accession>A0A1N7SR27</accession>
<evidence type="ECO:0000256" key="6">
    <source>
        <dbReference type="ARBA" id="ARBA00022692"/>
    </source>
</evidence>
<keyword evidence="8 12" id="KW-1133">Transmembrane helix</keyword>
<evidence type="ECO:0000256" key="11">
    <source>
        <dbReference type="ARBA" id="ARBA00069296"/>
    </source>
</evidence>
<keyword evidence="7" id="KW-0769">Symport</keyword>
<dbReference type="FunFam" id="1.20.1250.20:FF:000095">
    <property type="entry name" value="Alpha-ketoglutarate permease"/>
    <property type="match status" value="1"/>
</dbReference>
<dbReference type="InterPro" id="IPR051084">
    <property type="entry name" value="H+-coupled_symporters"/>
</dbReference>
<keyword evidence="6 12" id="KW-0812">Transmembrane</keyword>
<feature type="transmembrane region" description="Helical" evidence="12">
    <location>
        <begin position="32"/>
        <end position="53"/>
    </location>
</feature>
<dbReference type="CDD" id="cd17367">
    <property type="entry name" value="MFS_KgtP"/>
    <property type="match status" value="1"/>
</dbReference>
<dbReference type="NCBIfam" id="NF007710">
    <property type="entry name" value="PRK10406.1"/>
    <property type="match status" value="1"/>
</dbReference>
<dbReference type="NCBIfam" id="TIGR00883">
    <property type="entry name" value="2A0106"/>
    <property type="match status" value="1"/>
</dbReference>
<dbReference type="Pfam" id="PF00083">
    <property type="entry name" value="Sugar_tr"/>
    <property type="match status" value="1"/>
</dbReference>
<feature type="domain" description="Major facilitator superfamily (MFS) profile" evidence="13">
    <location>
        <begin position="23"/>
        <end position="428"/>
    </location>
</feature>
<dbReference type="PROSITE" id="PS50850">
    <property type="entry name" value="MFS"/>
    <property type="match status" value="1"/>
</dbReference>
<comment type="caution">
    <text evidence="14">The sequence shown here is derived from an EMBL/GenBank/DDBJ whole genome shotgun (WGS) entry which is preliminary data.</text>
</comment>
<keyword evidence="5" id="KW-0997">Cell inner membrane</keyword>
<feature type="transmembrane region" description="Helical" evidence="12">
    <location>
        <begin position="96"/>
        <end position="113"/>
    </location>
</feature>
<dbReference type="EMBL" id="CYGY02000068">
    <property type="protein sequence ID" value="SIT49387.1"/>
    <property type="molecule type" value="Genomic_DNA"/>
</dbReference>
<evidence type="ECO:0000256" key="12">
    <source>
        <dbReference type="SAM" id="Phobius"/>
    </source>
</evidence>
<dbReference type="Pfam" id="PF07690">
    <property type="entry name" value="MFS_1"/>
    <property type="match status" value="1"/>
</dbReference>
<evidence type="ECO:0000256" key="2">
    <source>
        <dbReference type="ARBA" id="ARBA00008240"/>
    </source>
</evidence>
<feature type="transmembrane region" description="Helical" evidence="12">
    <location>
        <begin position="372"/>
        <end position="393"/>
    </location>
</feature>
<keyword evidence="3" id="KW-0813">Transport</keyword>
<protein>
    <recommendedName>
        <fullName evidence="11">Alpha-ketoglutarate permease</fullName>
    </recommendedName>
</protein>
<dbReference type="PANTHER" id="PTHR43528">
    <property type="entry name" value="ALPHA-KETOGLUTARATE PERMEASE"/>
    <property type="match status" value="1"/>
</dbReference>
<evidence type="ECO:0000259" key="13">
    <source>
        <dbReference type="PROSITE" id="PS50850"/>
    </source>
</evidence>
<name>A0A1N7SR27_9BURK</name>
<organism evidence="14 15">
    <name type="scientific">Paraburkholderia piptadeniae</name>
    <dbReference type="NCBI Taxonomy" id="1701573"/>
    <lineage>
        <taxon>Bacteria</taxon>
        <taxon>Pseudomonadati</taxon>
        <taxon>Pseudomonadota</taxon>
        <taxon>Betaproteobacteria</taxon>
        <taxon>Burkholderiales</taxon>
        <taxon>Burkholderiaceae</taxon>
        <taxon>Paraburkholderia</taxon>
    </lineage>
</organism>
<evidence type="ECO:0000256" key="8">
    <source>
        <dbReference type="ARBA" id="ARBA00022989"/>
    </source>
</evidence>
<sequence length="434" mass="46428">MTVDTFGRSTAMPATDTRSCIKAIVGASSGNLVEWFDFFVYSFCSIYFAHAFFPTGNASTQLLNTAGVFATGFLMRPIGGWMFGRIADRLGRRNSLIISVLMMCSGSLLIAVIPTYATIGAAAPALLLAARCFQGLSVGGEYGTSATYMSEVAVAGRRGFFASFQYVTVIGGQVAALIVVVVLQMMLSNEELRAWGWRIPFAIGAVAGLISLYLRRSLEETSSAASRGRKDAGTLRGLWTHKRALLTVIGFTAGGSLAFYTFTTYMQKYLVNSAGMNARTASIVMTVALVLYMLMQPAFGALSDKIGRRTSMILFGVLTSVCTVPLMHALRTASSPFVALILVLAALAIVSFYTSISGLIKAEMFPAEVRALGVGLSYAIANAIFGGSAEFVALSLKSVGSESMFYWYVTALAAIAAVVSFRMREPEKVGYLRS</sequence>
<evidence type="ECO:0000256" key="9">
    <source>
        <dbReference type="ARBA" id="ARBA00023136"/>
    </source>
</evidence>
<evidence type="ECO:0000256" key="7">
    <source>
        <dbReference type="ARBA" id="ARBA00022847"/>
    </source>
</evidence>
<feature type="transmembrane region" description="Helical" evidence="12">
    <location>
        <begin position="405"/>
        <end position="423"/>
    </location>
</feature>
<evidence type="ECO:0000313" key="14">
    <source>
        <dbReference type="EMBL" id="SIT49387.1"/>
    </source>
</evidence>
<dbReference type="InterPro" id="IPR005829">
    <property type="entry name" value="Sugar_transporter_CS"/>
</dbReference>
<dbReference type="PANTHER" id="PTHR43528:SF1">
    <property type="entry name" value="ALPHA-KETOGLUTARATE PERMEASE"/>
    <property type="match status" value="1"/>
</dbReference>
<feature type="transmembrane region" description="Helical" evidence="12">
    <location>
        <begin position="282"/>
        <end position="300"/>
    </location>
</feature>
<dbReference type="GO" id="GO:0005886">
    <property type="term" value="C:plasma membrane"/>
    <property type="evidence" value="ECO:0007669"/>
    <property type="project" value="UniProtKB-SubCell"/>
</dbReference>
<dbReference type="Proteomes" id="UP000195569">
    <property type="component" value="Unassembled WGS sequence"/>
</dbReference>
<feature type="transmembrane region" description="Helical" evidence="12">
    <location>
        <begin position="244"/>
        <end position="262"/>
    </location>
</feature>
<feature type="transmembrane region" description="Helical" evidence="12">
    <location>
        <begin position="65"/>
        <end position="84"/>
    </location>
</feature>
<dbReference type="InterPro" id="IPR005828">
    <property type="entry name" value="MFS_sugar_transport-like"/>
</dbReference>
<evidence type="ECO:0000256" key="3">
    <source>
        <dbReference type="ARBA" id="ARBA00022448"/>
    </source>
</evidence>
<proteinExistence type="inferred from homology"/>
<feature type="transmembrane region" description="Helical" evidence="12">
    <location>
        <begin position="160"/>
        <end position="183"/>
    </location>
</feature>
<dbReference type="InterPro" id="IPR004736">
    <property type="entry name" value="MHS_symport"/>
</dbReference>
<dbReference type="InterPro" id="IPR036259">
    <property type="entry name" value="MFS_trans_sf"/>
</dbReference>